<comment type="caution">
    <text evidence="2">The sequence shown here is derived from an EMBL/GenBank/DDBJ whole genome shotgun (WGS) entry which is preliminary data.</text>
</comment>
<name>A0A3R9P4C1_9BACI</name>
<evidence type="ECO:0000313" key="2">
    <source>
        <dbReference type="EMBL" id="RSL30784.1"/>
    </source>
</evidence>
<evidence type="ECO:0000313" key="3">
    <source>
        <dbReference type="Proteomes" id="UP000275076"/>
    </source>
</evidence>
<protein>
    <submittedName>
        <fullName evidence="2">Phospholipase</fullName>
    </submittedName>
</protein>
<dbReference type="AlphaFoldDB" id="A0A3R9P4C1"/>
<dbReference type="GO" id="GO:0004623">
    <property type="term" value="F:phospholipase A2 activity"/>
    <property type="evidence" value="ECO:0007669"/>
    <property type="project" value="InterPro"/>
</dbReference>
<dbReference type="RefSeq" id="WP_125560014.1">
    <property type="nucleotide sequence ID" value="NZ_RBVX01000032.1"/>
</dbReference>
<feature type="domain" description="Phospholipase A2-like" evidence="1">
    <location>
        <begin position="17"/>
        <end position="50"/>
    </location>
</feature>
<dbReference type="GO" id="GO:0006644">
    <property type="term" value="P:phospholipid metabolic process"/>
    <property type="evidence" value="ECO:0007669"/>
    <property type="project" value="InterPro"/>
</dbReference>
<dbReference type="InterPro" id="IPR013607">
    <property type="entry name" value="Phospholipase_A2-like"/>
</dbReference>
<proteinExistence type="predicted"/>
<dbReference type="GO" id="GO:0050482">
    <property type="term" value="P:arachidonate secretion"/>
    <property type="evidence" value="ECO:0007669"/>
    <property type="project" value="InterPro"/>
</dbReference>
<dbReference type="GO" id="GO:0005198">
    <property type="term" value="F:structural molecule activity"/>
    <property type="evidence" value="ECO:0007669"/>
    <property type="project" value="InterPro"/>
</dbReference>
<gene>
    <name evidence="2" type="ORF">D7Z54_24430</name>
</gene>
<dbReference type="Pfam" id="PF08398">
    <property type="entry name" value="Phospholip_A2_4"/>
    <property type="match status" value="1"/>
</dbReference>
<dbReference type="OrthoDB" id="5125543at2"/>
<dbReference type="Gene3D" id="1.20.90.10">
    <property type="entry name" value="Phospholipase A2 domain"/>
    <property type="match status" value="1"/>
</dbReference>
<dbReference type="InterPro" id="IPR036444">
    <property type="entry name" value="PLipase_A2_dom_sf"/>
</dbReference>
<evidence type="ECO:0000259" key="1">
    <source>
        <dbReference type="Pfam" id="PF08398"/>
    </source>
</evidence>
<organism evidence="2 3">
    <name type="scientific">Salibacterium salarium</name>
    <dbReference type="NCBI Taxonomy" id="284579"/>
    <lineage>
        <taxon>Bacteria</taxon>
        <taxon>Bacillati</taxon>
        <taxon>Bacillota</taxon>
        <taxon>Bacilli</taxon>
        <taxon>Bacillales</taxon>
        <taxon>Bacillaceae</taxon>
    </lineage>
</organism>
<sequence length="96" mass="10994">MSYKRRSNKVRSPRFCVFPGYNWCGPGCSGPGVPINAVDAACQAHDECYLYHGNYCACDQAFIERLTALQTPYTPEGRHARTMLRYMKVQRFFTCL</sequence>
<dbReference type="Proteomes" id="UP000275076">
    <property type="component" value="Unassembled WGS sequence"/>
</dbReference>
<accession>A0A3R9P4C1</accession>
<dbReference type="EMBL" id="RBVX01000032">
    <property type="protein sequence ID" value="RSL30784.1"/>
    <property type="molecule type" value="Genomic_DNA"/>
</dbReference>
<dbReference type="SUPFAM" id="SSF48619">
    <property type="entry name" value="Phospholipase A2, PLA2"/>
    <property type="match status" value="1"/>
</dbReference>
<reference evidence="2 3" key="1">
    <citation type="submission" date="2018-10" db="EMBL/GenBank/DDBJ databases">
        <title>Draft genome sequence of Bacillus salarius IM0101, isolated from a hypersaline soil in Inner Mongolia, China.</title>
        <authorList>
            <person name="Yamprayoonswat W."/>
            <person name="Boonvisut S."/>
            <person name="Jumpathong W."/>
            <person name="Sittihan S."/>
            <person name="Ruangsuj P."/>
            <person name="Wanthongcharoen S."/>
            <person name="Thongpramul N."/>
            <person name="Pimmason S."/>
            <person name="Yu B."/>
            <person name="Yasawong M."/>
        </authorList>
    </citation>
    <scope>NUCLEOTIDE SEQUENCE [LARGE SCALE GENOMIC DNA]</scope>
    <source>
        <strain evidence="2 3">IM0101</strain>
    </source>
</reference>
<keyword evidence="3" id="KW-1185">Reference proteome</keyword>